<feature type="compositionally biased region" description="Polar residues" evidence="1">
    <location>
        <begin position="120"/>
        <end position="129"/>
    </location>
</feature>
<feature type="compositionally biased region" description="Low complexity" evidence="1">
    <location>
        <begin position="181"/>
        <end position="213"/>
    </location>
</feature>
<dbReference type="AlphaFoldDB" id="A0A9P8CEI1"/>
<evidence type="ECO:0000313" key="2">
    <source>
        <dbReference type="EMBL" id="KAG9243720.1"/>
    </source>
</evidence>
<name>A0A9P8CEI1_9HELO</name>
<feature type="region of interest" description="Disordered" evidence="1">
    <location>
        <begin position="100"/>
        <end position="224"/>
    </location>
</feature>
<organism evidence="2 3">
    <name type="scientific">Calycina marina</name>
    <dbReference type="NCBI Taxonomy" id="1763456"/>
    <lineage>
        <taxon>Eukaryota</taxon>
        <taxon>Fungi</taxon>
        <taxon>Dikarya</taxon>
        <taxon>Ascomycota</taxon>
        <taxon>Pezizomycotina</taxon>
        <taxon>Leotiomycetes</taxon>
        <taxon>Helotiales</taxon>
        <taxon>Pezizellaceae</taxon>
        <taxon>Calycina</taxon>
    </lineage>
</organism>
<keyword evidence="3" id="KW-1185">Reference proteome</keyword>
<evidence type="ECO:0000313" key="3">
    <source>
        <dbReference type="Proteomes" id="UP000887226"/>
    </source>
</evidence>
<reference evidence="2" key="1">
    <citation type="journal article" date="2021" name="IMA Fungus">
        <title>Genomic characterization of three marine fungi, including Emericellopsis atlantica sp. nov. with signatures of a generalist lifestyle and marine biomass degradation.</title>
        <authorList>
            <person name="Hagestad O.C."/>
            <person name="Hou L."/>
            <person name="Andersen J.H."/>
            <person name="Hansen E.H."/>
            <person name="Altermark B."/>
            <person name="Li C."/>
            <person name="Kuhnert E."/>
            <person name="Cox R.J."/>
            <person name="Crous P.W."/>
            <person name="Spatafora J.W."/>
            <person name="Lail K."/>
            <person name="Amirebrahimi M."/>
            <person name="Lipzen A."/>
            <person name="Pangilinan J."/>
            <person name="Andreopoulos W."/>
            <person name="Hayes R.D."/>
            <person name="Ng V."/>
            <person name="Grigoriev I.V."/>
            <person name="Jackson S.A."/>
            <person name="Sutton T.D.S."/>
            <person name="Dobson A.D.W."/>
            <person name="Rama T."/>
        </authorList>
    </citation>
    <scope>NUCLEOTIDE SEQUENCE</scope>
    <source>
        <strain evidence="2">TRa3180A</strain>
    </source>
</reference>
<sequence>MRRNAPQAMSLEHFRYELASKVAKDGCGTFSIPVFCLNHNGAGVETKYTDYMILMSRMADAGITPLRTDNVPTDKSAREFAAFRGRVTAGIDFKHPLNFPVGHIGDHKRKDTDGEDVDLSSKSAKTNSADSKKTTEIGSDGKSANEPAAEPVAPIPSRPIKPAKSREQTGKASSSLQQIRSAPASTLSMSSALATPPLSTPLATPSLVSSSSVQAQKQPRRQDMLPLRIPLPLLREFSKEIPTSRFLPGLAESSFMGNSLLNREKYADCLDPEDKWVKEVAKYTDPSTAMLVPEYQVHLAGWPDNDDSWQTREMLSAFETLARLDALSLLQLSMMASFSTRIRKSRG</sequence>
<proteinExistence type="predicted"/>
<dbReference type="Proteomes" id="UP000887226">
    <property type="component" value="Unassembled WGS sequence"/>
</dbReference>
<dbReference type="EMBL" id="MU253956">
    <property type="protein sequence ID" value="KAG9243720.1"/>
    <property type="molecule type" value="Genomic_DNA"/>
</dbReference>
<comment type="caution">
    <text evidence="2">The sequence shown here is derived from an EMBL/GenBank/DDBJ whole genome shotgun (WGS) entry which is preliminary data.</text>
</comment>
<evidence type="ECO:0000256" key="1">
    <source>
        <dbReference type="SAM" id="MobiDB-lite"/>
    </source>
</evidence>
<gene>
    <name evidence="2" type="ORF">BJ878DRAFT_576338</name>
</gene>
<protein>
    <submittedName>
        <fullName evidence="2">Uncharacterized protein</fullName>
    </submittedName>
</protein>
<feature type="compositionally biased region" description="Polar residues" evidence="1">
    <location>
        <begin position="170"/>
        <end position="180"/>
    </location>
</feature>
<accession>A0A9P8CEI1</accession>